<dbReference type="OrthoDB" id="5987638at2759"/>
<evidence type="ECO:0000256" key="2">
    <source>
        <dbReference type="ARBA" id="ARBA00004629"/>
    </source>
</evidence>
<feature type="region of interest" description="Disordered" evidence="13">
    <location>
        <begin position="463"/>
        <end position="483"/>
    </location>
</feature>
<evidence type="ECO:0000256" key="13">
    <source>
        <dbReference type="SAM" id="MobiDB-lite"/>
    </source>
</evidence>
<keyword evidence="9" id="KW-0995">Kinetochore</keyword>
<name>A0A9D2Y796_NOTFU</name>
<dbReference type="GO" id="GO:0000278">
    <property type="term" value="P:mitotic cell cycle"/>
    <property type="evidence" value="ECO:0007669"/>
    <property type="project" value="TreeGrafter"/>
</dbReference>
<dbReference type="GO" id="GO:0051301">
    <property type="term" value="P:cell division"/>
    <property type="evidence" value="ECO:0007669"/>
    <property type="project" value="UniProtKB-KW"/>
</dbReference>
<dbReference type="KEGG" id="nfu:107389620"/>
<evidence type="ECO:0000256" key="11">
    <source>
        <dbReference type="ARBA" id="ARBA00023306"/>
    </source>
</evidence>
<dbReference type="GO" id="GO:0005876">
    <property type="term" value="C:spindle microtubule"/>
    <property type="evidence" value="ECO:0007669"/>
    <property type="project" value="TreeGrafter"/>
</dbReference>
<dbReference type="Gene3D" id="1.10.10.1890">
    <property type="entry name" value="Ska1 microtubule binding domain-like"/>
    <property type="match status" value="1"/>
</dbReference>
<feature type="compositionally biased region" description="Basic and acidic residues" evidence="13">
    <location>
        <begin position="472"/>
        <end position="483"/>
    </location>
</feature>
<gene>
    <name evidence="14" type="primary">ska3</name>
    <name evidence="14" type="ORF">G4P62_013407</name>
</gene>
<dbReference type="PANTHER" id="PTHR48118">
    <property type="entry name" value="SPINDLE AND KINETOCHORE-ASSOCIATED PROTEIN 3"/>
    <property type="match status" value="1"/>
</dbReference>
<keyword evidence="10" id="KW-0206">Cytoskeleton</keyword>
<keyword evidence="7" id="KW-0493">Microtubule</keyword>
<evidence type="ECO:0000256" key="7">
    <source>
        <dbReference type="ARBA" id="ARBA00022701"/>
    </source>
</evidence>
<dbReference type="InterPro" id="IPR033341">
    <property type="entry name" value="SKA3"/>
</dbReference>
<dbReference type="GO" id="GO:0007059">
    <property type="term" value="P:chromosome segregation"/>
    <property type="evidence" value="ECO:0007669"/>
    <property type="project" value="InterPro"/>
</dbReference>
<keyword evidence="4" id="KW-0158">Chromosome</keyword>
<evidence type="ECO:0000313" key="14">
    <source>
        <dbReference type="EMBL" id="KAF7215300.1"/>
    </source>
</evidence>
<keyword evidence="6" id="KW-0132">Cell division</keyword>
<evidence type="ECO:0000256" key="3">
    <source>
        <dbReference type="ARBA" id="ARBA00007716"/>
    </source>
</evidence>
<keyword evidence="5" id="KW-0963">Cytoplasm</keyword>
<dbReference type="EMBL" id="JAAVVJ010000009">
    <property type="protein sequence ID" value="KAF7215300.1"/>
    <property type="molecule type" value="Genomic_DNA"/>
</dbReference>
<comment type="subcellular location">
    <subcellularLocation>
        <location evidence="2">Chromosome</location>
        <location evidence="2">Centromere</location>
        <location evidence="2">Kinetochore</location>
    </subcellularLocation>
    <subcellularLocation>
        <location evidence="1">Cytoplasm</location>
        <location evidence="1">Cytoskeleton</location>
        <location evidence="1">Spindle</location>
    </subcellularLocation>
</comment>
<evidence type="ECO:0000256" key="4">
    <source>
        <dbReference type="ARBA" id="ARBA00022454"/>
    </source>
</evidence>
<evidence type="ECO:0000256" key="10">
    <source>
        <dbReference type="ARBA" id="ARBA00023212"/>
    </source>
</evidence>
<evidence type="ECO:0000256" key="1">
    <source>
        <dbReference type="ARBA" id="ARBA00004186"/>
    </source>
</evidence>
<sequence length="576" mass="64004">MDPTTTFFSKLRKLAKTLETETERLQRVYESRGEESDSGARAGAMRAYYELNSEVSDLKDQIRGQLTEQKAQEKEVSDFIHACRVMEQKVTKDIQAVRTHLEIYGYRVCTELQTPGEVNKQQAEAEALIEEGEPSSAAAEGDGQETDEGVHCSSPPKMEPIFTDGMQTPKLSDFGLSKMQLQRALAGADWCSDVPPMPKMSLPCPSLNIPASPPMPLTPKRALRMDDEELQEPQMHDFGISEHNMPLNNDFTMNLLLKTQRSPPDIVVPPSLKEGVQTAAGKLQSALWTPGFKMKKPNAHYSTPKQDKYDPESSGQTCDPPVTPQVPAFKTPYVNRLVSTKKSAQPEPTSCNGSKLRWECNVPEISVGFEDKQMPELPNLESFLGNSLQNSNGKMLKIRGKENIGKDRAVNRLELDGPTQEFSLGTPRVRANYQEPSTPEMPDLSSVTGDICKLVSLAQMKKTKSAPSNMHVKPDDDRHGRVSRAEGVSAVTQTEFQTLPSYLRSMTLSSLNQVISNINRFLEEHQSEFCCARRNISSSRSTGEMKGLTDEELREAVGFGTKSPVYIVCLKELGRL</sequence>
<comment type="similarity">
    <text evidence="3">Belongs to the SKA3 family.</text>
</comment>
<dbReference type="PANTHER" id="PTHR48118:SF1">
    <property type="entry name" value="SPINDLE AND KINETOCHORE-ASSOCIATED PROTEIN 3"/>
    <property type="match status" value="1"/>
</dbReference>
<dbReference type="RefSeq" id="XP_015821338.1">
    <property type="nucleotide sequence ID" value="XM_015965852.3"/>
</dbReference>
<feature type="region of interest" description="Disordered" evidence="13">
    <location>
        <begin position="125"/>
        <end position="165"/>
    </location>
</feature>
<keyword evidence="11" id="KW-0131">Cell cycle</keyword>
<dbReference type="GO" id="GO:0000940">
    <property type="term" value="C:outer kinetochore"/>
    <property type="evidence" value="ECO:0007669"/>
    <property type="project" value="InterPro"/>
</dbReference>
<dbReference type="GeneID" id="107389620"/>
<comment type="caution">
    <text evidence="14">The sequence shown here is derived from an EMBL/GenBank/DDBJ whole genome shotgun (WGS) entry which is preliminary data.</text>
</comment>
<keyword evidence="8" id="KW-0498">Mitosis</keyword>
<evidence type="ECO:0000256" key="6">
    <source>
        <dbReference type="ARBA" id="ARBA00022618"/>
    </source>
</evidence>
<dbReference type="AlphaFoldDB" id="A0A9D2Y796"/>
<reference evidence="14" key="1">
    <citation type="submission" date="2020-03" db="EMBL/GenBank/DDBJ databases">
        <title>Intra-Species Differences in Population Size shape Life History and Genome Evolution.</title>
        <authorList>
            <person name="Willemsen D."/>
            <person name="Cui R."/>
            <person name="Valenzano D.R."/>
        </authorList>
    </citation>
    <scope>NUCLEOTIDE SEQUENCE</scope>
    <source>
        <strain evidence="14">GRZ</strain>
        <tissue evidence="14">Whole</tissue>
    </source>
</reference>
<dbReference type="Gene3D" id="6.10.250.1400">
    <property type="match status" value="1"/>
</dbReference>
<dbReference type="InterPro" id="IPR042031">
    <property type="entry name" value="SKA1_MBD_sf"/>
</dbReference>
<feature type="region of interest" description="Disordered" evidence="13">
    <location>
        <begin position="297"/>
        <end position="326"/>
    </location>
</feature>
<evidence type="ECO:0000256" key="9">
    <source>
        <dbReference type="ARBA" id="ARBA00022838"/>
    </source>
</evidence>
<protein>
    <submittedName>
        <fullName evidence="14">Transcript variant X1</fullName>
    </submittedName>
</protein>
<keyword evidence="12" id="KW-0137">Centromere</keyword>
<dbReference type="Proteomes" id="UP000822369">
    <property type="component" value="Chromosome 9"/>
</dbReference>
<proteinExistence type="inferred from homology"/>
<evidence type="ECO:0000256" key="12">
    <source>
        <dbReference type="ARBA" id="ARBA00023328"/>
    </source>
</evidence>
<accession>A0A9D2Y796</accession>
<evidence type="ECO:0000256" key="5">
    <source>
        <dbReference type="ARBA" id="ARBA00022490"/>
    </source>
</evidence>
<organism evidence="14 15">
    <name type="scientific">Nothobranchius furzeri</name>
    <name type="common">Turquoise killifish</name>
    <dbReference type="NCBI Taxonomy" id="105023"/>
    <lineage>
        <taxon>Eukaryota</taxon>
        <taxon>Metazoa</taxon>
        <taxon>Chordata</taxon>
        <taxon>Craniata</taxon>
        <taxon>Vertebrata</taxon>
        <taxon>Euteleostomi</taxon>
        <taxon>Actinopterygii</taxon>
        <taxon>Neopterygii</taxon>
        <taxon>Teleostei</taxon>
        <taxon>Neoteleostei</taxon>
        <taxon>Acanthomorphata</taxon>
        <taxon>Ovalentaria</taxon>
        <taxon>Atherinomorphae</taxon>
        <taxon>Cyprinodontiformes</taxon>
        <taxon>Nothobranchiidae</taxon>
        <taxon>Nothobranchius</taxon>
    </lineage>
</organism>
<dbReference type="CTD" id="221150"/>
<evidence type="ECO:0000313" key="15">
    <source>
        <dbReference type="Proteomes" id="UP000822369"/>
    </source>
</evidence>
<evidence type="ECO:0000256" key="8">
    <source>
        <dbReference type="ARBA" id="ARBA00022776"/>
    </source>
</evidence>